<name>A0A7K3M6G3_9ACTN</name>
<reference evidence="1 2" key="1">
    <citation type="submission" date="2019-11" db="EMBL/GenBank/DDBJ databases">
        <authorList>
            <person name="Li X.-J."/>
            <person name="Feng X.-M."/>
        </authorList>
    </citation>
    <scope>NUCLEOTIDE SEQUENCE [LARGE SCALE GENOMIC DNA]</scope>
    <source>
        <strain evidence="1 2">XMNu-373</strain>
    </source>
</reference>
<dbReference type="Proteomes" id="UP000460435">
    <property type="component" value="Unassembled WGS sequence"/>
</dbReference>
<organism evidence="1 2">
    <name type="scientific">Phytoactinopolyspora mesophila</name>
    <dbReference type="NCBI Taxonomy" id="2650750"/>
    <lineage>
        <taxon>Bacteria</taxon>
        <taxon>Bacillati</taxon>
        <taxon>Actinomycetota</taxon>
        <taxon>Actinomycetes</taxon>
        <taxon>Jiangellales</taxon>
        <taxon>Jiangellaceae</taxon>
        <taxon>Phytoactinopolyspora</taxon>
    </lineage>
</organism>
<dbReference type="RefSeq" id="WP_162451319.1">
    <property type="nucleotide sequence ID" value="NZ_WLZY01000005.1"/>
</dbReference>
<dbReference type="EMBL" id="WLZY01000005">
    <property type="protein sequence ID" value="NDL58627.1"/>
    <property type="molecule type" value="Genomic_DNA"/>
</dbReference>
<evidence type="ECO:0000313" key="1">
    <source>
        <dbReference type="EMBL" id="NDL58627.1"/>
    </source>
</evidence>
<comment type="caution">
    <text evidence="1">The sequence shown here is derived from an EMBL/GenBank/DDBJ whole genome shotgun (WGS) entry which is preliminary data.</text>
</comment>
<proteinExistence type="predicted"/>
<keyword evidence="2" id="KW-1185">Reference proteome</keyword>
<gene>
    <name evidence="1" type="ORF">F7O44_16280</name>
</gene>
<protein>
    <submittedName>
        <fullName evidence="1">Uncharacterized protein</fullName>
    </submittedName>
</protein>
<dbReference type="AlphaFoldDB" id="A0A7K3M6G3"/>
<accession>A0A7K3M6G3</accession>
<sequence>MSTRESDDENVVVSSDSLSILLNFAKHADKHLAKKRLRNWLRPWFYRQDMAICSRAPYREPECAICQAFTEAERLLEPWEDPYNV</sequence>
<evidence type="ECO:0000313" key="2">
    <source>
        <dbReference type="Proteomes" id="UP000460435"/>
    </source>
</evidence>